<dbReference type="EMBL" id="BAAAHE010000038">
    <property type="protein sequence ID" value="GAA0630609.1"/>
    <property type="molecule type" value="Genomic_DNA"/>
</dbReference>
<sequence length="126" mass="12869">MERLVVVGVDGSAGGRRALDWAVRHAAGTGARLEVVCADPSEEAATEQLHRDLQDVLAHHPGAAPGITTRVVAGKPADVLLDAARDADLLVVGSHGKGGLATTLLGSVSEACVRRGTTPVLIVPAR</sequence>
<dbReference type="PANTHER" id="PTHR46268:SF6">
    <property type="entry name" value="UNIVERSAL STRESS PROTEIN UP12"/>
    <property type="match status" value="1"/>
</dbReference>
<dbReference type="Gene3D" id="3.40.50.12370">
    <property type="match status" value="1"/>
</dbReference>
<protein>
    <recommendedName>
        <fullName evidence="2">UspA domain-containing protein</fullName>
    </recommendedName>
</protein>
<comment type="caution">
    <text evidence="3">The sequence shown here is derived from an EMBL/GenBank/DDBJ whole genome shotgun (WGS) entry which is preliminary data.</text>
</comment>
<evidence type="ECO:0000256" key="1">
    <source>
        <dbReference type="ARBA" id="ARBA00008791"/>
    </source>
</evidence>
<name>A0ABN1H6N6_9ACTN</name>
<dbReference type="PANTHER" id="PTHR46268">
    <property type="entry name" value="STRESS RESPONSE PROTEIN NHAX"/>
    <property type="match status" value="1"/>
</dbReference>
<evidence type="ECO:0000313" key="3">
    <source>
        <dbReference type="EMBL" id="GAA0630609.1"/>
    </source>
</evidence>
<organism evidence="3 4">
    <name type="scientific">Sporichthya brevicatena</name>
    <dbReference type="NCBI Taxonomy" id="171442"/>
    <lineage>
        <taxon>Bacteria</taxon>
        <taxon>Bacillati</taxon>
        <taxon>Actinomycetota</taxon>
        <taxon>Actinomycetes</taxon>
        <taxon>Sporichthyales</taxon>
        <taxon>Sporichthyaceae</taxon>
        <taxon>Sporichthya</taxon>
    </lineage>
</organism>
<dbReference type="InterPro" id="IPR006015">
    <property type="entry name" value="Universal_stress_UspA"/>
</dbReference>
<dbReference type="Pfam" id="PF00582">
    <property type="entry name" value="Usp"/>
    <property type="match status" value="1"/>
</dbReference>
<dbReference type="RefSeq" id="WP_344607664.1">
    <property type="nucleotide sequence ID" value="NZ_BAAAHE010000038.1"/>
</dbReference>
<evidence type="ECO:0000313" key="4">
    <source>
        <dbReference type="Proteomes" id="UP001500957"/>
    </source>
</evidence>
<dbReference type="Proteomes" id="UP001500957">
    <property type="component" value="Unassembled WGS sequence"/>
</dbReference>
<proteinExistence type="inferred from homology"/>
<reference evidence="3 4" key="1">
    <citation type="journal article" date="2019" name="Int. J. Syst. Evol. Microbiol.">
        <title>The Global Catalogue of Microorganisms (GCM) 10K type strain sequencing project: providing services to taxonomists for standard genome sequencing and annotation.</title>
        <authorList>
            <consortium name="The Broad Institute Genomics Platform"/>
            <consortium name="The Broad Institute Genome Sequencing Center for Infectious Disease"/>
            <person name="Wu L."/>
            <person name="Ma J."/>
        </authorList>
    </citation>
    <scope>NUCLEOTIDE SEQUENCE [LARGE SCALE GENOMIC DNA]</scope>
    <source>
        <strain evidence="3 4">JCM 10671</strain>
    </source>
</reference>
<comment type="similarity">
    <text evidence="1">Belongs to the universal stress protein A family.</text>
</comment>
<dbReference type="CDD" id="cd00293">
    <property type="entry name" value="USP-like"/>
    <property type="match status" value="1"/>
</dbReference>
<keyword evidence="4" id="KW-1185">Reference proteome</keyword>
<dbReference type="SUPFAM" id="SSF52402">
    <property type="entry name" value="Adenine nucleotide alpha hydrolases-like"/>
    <property type="match status" value="1"/>
</dbReference>
<accession>A0ABN1H6N6</accession>
<gene>
    <name evidence="3" type="ORF">GCM10009547_37990</name>
</gene>
<dbReference type="InterPro" id="IPR006016">
    <property type="entry name" value="UspA"/>
</dbReference>
<feature type="domain" description="UspA" evidence="2">
    <location>
        <begin position="4"/>
        <end position="124"/>
    </location>
</feature>
<evidence type="ECO:0000259" key="2">
    <source>
        <dbReference type="Pfam" id="PF00582"/>
    </source>
</evidence>
<dbReference type="PRINTS" id="PR01438">
    <property type="entry name" value="UNVRSLSTRESS"/>
</dbReference>